<feature type="compositionally biased region" description="Acidic residues" evidence="6">
    <location>
        <begin position="106"/>
        <end position="118"/>
    </location>
</feature>
<dbReference type="PROSITE" id="PS00028">
    <property type="entry name" value="ZINC_FINGER_C2H2_1"/>
    <property type="match status" value="8"/>
</dbReference>
<keyword evidence="11" id="KW-1267">Proteomics identification</keyword>
<dbReference type="VEuPathDB" id="VectorBase:ISCP_031951"/>
<keyword evidence="3 5" id="KW-0863">Zinc-finger</keyword>
<keyword evidence="10" id="KW-1185">Reference proteome</keyword>
<feature type="domain" description="C2H2-type" evidence="7">
    <location>
        <begin position="487"/>
        <end position="514"/>
    </location>
</feature>
<evidence type="ECO:0000256" key="6">
    <source>
        <dbReference type="SAM" id="MobiDB-lite"/>
    </source>
</evidence>
<gene>
    <name evidence="8" type="ORF">IscW_ISCW013306</name>
</gene>
<evidence type="ECO:0000313" key="10">
    <source>
        <dbReference type="Proteomes" id="UP000001555"/>
    </source>
</evidence>
<dbReference type="InParanoid" id="B7QA73"/>
<feature type="domain" description="C2H2-type" evidence="7">
    <location>
        <begin position="35"/>
        <end position="57"/>
    </location>
</feature>
<feature type="domain" description="C2H2-type" evidence="7">
    <location>
        <begin position="590"/>
        <end position="617"/>
    </location>
</feature>
<feature type="region of interest" description="Disordered" evidence="6">
    <location>
        <begin position="1"/>
        <end position="24"/>
    </location>
</feature>
<dbReference type="FunFam" id="3.30.160.60:FF:000100">
    <property type="entry name" value="Zinc finger 45-like"/>
    <property type="match status" value="1"/>
</dbReference>
<dbReference type="Proteomes" id="UP000001555">
    <property type="component" value="Unassembled WGS sequence"/>
</dbReference>
<reference evidence="9" key="2">
    <citation type="submission" date="2020-05" db="UniProtKB">
        <authorList>
            <consortium name="EnsemblMetazoa"/>
        </authorList>
    </citation>
    <scope>IDENTIFICATION</scope>
    <source>
        <strain evidence="9">wikel</strain>
    </source>
</reference>
<dbReference type="GO" id="GO:0006355">
    <property type="term" value="P:regulation of DNA-templated transcription"/>
    <property type="evidence" value="ECO:0007669"/>
    <property type="project" value="UniProtKB-ARBA"/>
</dbReference>
<feature type="compositionally biased region" description="Acidic residues" evidence="6">
    <location>
        <begin position="315"/>
        <end position="338"/>
    </location>
</feature>
<dbReference type="EMBL" id="ABJB010965591">
    <property type="status" value="NOT_ANNOTATED_CDS"/>
    <property type="molecule type" value="Genomic_DNA"/>
</dbReference>
<feature type="domain" description="C2H2-type" evidence="7">
    <location>
        <begin position="617"/>
        <end position="644"/>
    </location>
</feature>
<dbReference type="VEuPathDB" id="VectorBase:ISCI013306"/>
<feature type="compositionally biased region" description="Basic residues" evidence="6">
    <location>
        <begin position="266"/>
        <end position="275"/>
    </location>
</feature>
<dbReference type="SMART" id="SM00355">
    <property type="entry name" value="ZnF_C2H2"/>
    <property type="match status" value="11"/>
</dbReference>
<feature type="region of interest" description="Disordered" evidence="6">
    <location>
        <begin position="243"/>
        <end position="293"/>
    </location>
</feature>
<protein>
    <submittedName>
        <fullName evidence="8 9">Regulator of sex-limitation, putative</fullName>
    </submittedName>
</protein>
<dbReference type="EMBL" id="DS892726">
    <property type="protein sequence ID" value="EEC15745.1"/>
    <property type="molecule type" value="Genomic_DNA"/>
</dbReference>
<feature type="domain" description="C2H2-type" evidence="7">
    <location>
        <begin position="716"/>
        <end position="743"/>
    </location>
</feature>
<organism>
    <name type="scientific">Ixodes scapularis</name>
    <name type="common">Black-legged tick</name>
    <name type="synonym">Deer tick</name>
    <dbReference type="NCBI Taxonomy" id="6945"/>
    <lineage>
        <taxon>Eukaryota</taxon>
        <taxon>Metazoa</taxon>
        <taxon>Ecdysozoa</taxon>
        <taxon>Arthropoda</taxon>
        <taxon>Chelicerata</taxon>
        <taxon>Arachnida</taxon>
        <taxon>Acari</taxon>
        <taxon>Parasitiformes</taxon>
        <taxon>Ixodida</taxon>
        <taxon>Ixodoidea</taxon>
        <taxon>Ixodidae</taxon>
        <taxon>Ixodinae</taxon>
        <taxon>Ixodes</taxon>
    </lineage>
</organism>
<dbReference type="EMBL" id="ABJB010707415">
    <property type="status" value="NOT_ANNOTATED_CDS"/>
    <property type="molecule type" value="Genomic_DNA"/>
</dbReference>
<accession>B7QA73</accession>
<evidence type="ECO:0000313" key="9">
    <source>
        <dbReference type="EnsemblMetazoa" id="ISCW013306-PA"/>
    </source>
</evidence>
<dbReference type="HOGENOM" id="CLU_366501_0_0_1"/>
<dbReference type="PANTHER" id="PTHR24379">
    <property type="entry name" value="KRAB AND ZINC FINGER DOMAIN-CONTAINING"/>
    <property type="match status" value="1"/>
</dbReference>
<dbReference type="Gene3D" id="3.30.160.60">
    <property type="entry name" value="Classic Zinc Finger"/>
    <property type="match status" value="6"/>
</dbReference>
<reference evidence="8 10" key="1">
    <citation type="submission" date="2008-03" db="EMBL/GenBank/DDBJ databases">
        <title>Annotation of Ixodes scapularis.</title>
        <authorList>
            <consortium name="Ixodes scapularis Genome Project Consortium"/>
            <person name="Caler E."/>
            <person name="Hannick L.I."/>
            <person name="Bidwell S."/>
            <person name="Joardar V."/>
            <person name="Thiagarajan M."/>
            <person name="Amedeo P."/>
            <person name="Galinsky K.J."/>
            <person name="Schobel S."/>
            <person name="Inman J."/>
            <person name="Hostetler J."/>
            <person name="Miller J."/>
            <person name="Hammond M."/>
            <person name="Megy K."/>
            <person name="Lawson D."/>
            <person name="Kodira C."/>
            <person name="Sutton G."/>
            <person name="Meyer J."/>
            <person name="Hill C.A."/>
            <person name="Birren B."/>
            <person name="Nene V."/>
            <person name="Collins F."/>
            <person name="Alarcon-Chaidez F."/>
            <person name="Wikel S."/>
            <person name="Strausberg R."/>
        </authorList>
    </citation>
    <scope>NUCLEOTIDE SEQUENCE [LARGE SCALE GENOMIC DNA]</scope>
    <source>
        <strain evidence="10">Wikel</strain>
        <strain evidence="8">Wikel colony</strain>
    </source>
</reference>
<dbReference type="OrthoDB" id="40579at2759"/>
<feature type="domain" description="C2H2-type" evidence="7">
    <location>
        <begin position="432"/>
        <end position="459"/>
    </location>
</feature>
<keyword evidence="2" id="KW-0677">Repeat</keyword>
<dbReference type="STRING" id="6945.B7QA73"/>
<dbReference type="AlphaFoldDB" id="B7QA73"/>
<feature type="region of interest" description="Disordered" evidence="6">
    <location>
        <begin position="69"/>
        <end position="124"/>
    </location>
</feature>
<feature type="domain" description="C2H2-type" evidence="7">
    <location>
        <begin position="662"/>
        <end position="689"/>
    </location>
</feature>
<evidence type="ECO:0000256" key="5">
    <source>
        <dbReference type="PROSITE-ProRule" id="PRU00042"/>
    </source>
</evidence>
<evidence type="ECO:0000259" key="7">
    <source>
        <dbReference type="PROSITE" id="PS50157"/>
    </source>
</evidence>
<dbReference type="VEuPathDB" id="VectorBase:ISCW013306"/>
<dbReference type="PANTHER" id="PTHR24379:SF127">
    <property type="entry name" value="BLOODY FINGERS-RELATED"/>
    <property type="match status" value="1"/>
</dbReference>
<proteinExistence type="evidence at protein level"/>
<evidence type="ECO:0000313" key="8">
    <source>
        <dbReference type="EMBL" id="EEC15745.1"/>
    </source>
</evidence>
<feature type="domain" description="C2H2-type" evidence="7">
    <location>
        <begin position="689"/>
        <end position="711"/>
    </location>
</feature>
<keyword evidence="1" id="KW-0479">Metal-binding</keyword>
<feature type="region of interest" description="Disordered" evidence="6">
    <location>
        <begin position="315"/>
        <end position="391"/>
    </location>
</feature>
<feature type="compositionally biased region" description="Polar residues" evidence="6">
    <location>
        <begin position="380"/>
        <end position="391"/>
    </location>
</feature>
<dbReference type="PaxDb" id="6945-B7QA73"/>
<name>B7QA73_IXOSC</name>
<dbReference type="GO" id="GO:0008270">
    <property type="term" value="F:zinc ion binding"/>
    <property type="evidence" value="ECO:0007669"/>
    <property type="project" value="UniProtKB-KW"/>
</dbReference>
<feature type="domain" description="C2H2-type" evidence="7">
    <location>
        <begin position="458"/>
        <end position="476"/>
    </location>
</feature>
<evidence type="ECO:0000256" key="1">
    <source>
        <dbReference type="ARBA" id="ARBA00022723"/>
    </source>
</evidence>
<evidence type="ECO:0007829" key="11">
    <source>
        <dbReference type="PeptideAtlas" id="B7QA73"/>
    </source>
</evidence>
<dbReference type="EMBL" id="ABJB010092430">
    <property type="status" value="NOT_ANNOTATED_CDS"/>
    <property type="molecule type" value="Genomic_DNA"/>
</dbReference>
<evidence type="ECO:0000256" key="4">
    <source>
        <dbReference type="ARBA" id="ARBA00022833"/>
    </source>
</evidence>
<dbReference type="Pfam" id="PF00096">
    <property type="entry name" value="zf-C2H2"/>
    <property type="match status" value="6"/>
</dbReference>
<sequence length="761" mass="85404">MHLEVNRDLRANHSDESSAPDTADGTVACYDRQQWTCSQCGRLYRDSVVFARHLQDHYRPVYLRELAGRQRGGGRGARRGRGRPRGQGWSRPFAPPRRSSSPAGAIEEEDEEAVEIGEDTQQVADPDAALERGGEVPAVPAEAPIEESQLGALLEEKEGTRLLIQLEDGTIHEITSYPPNLNLPALGEHDEVHLTGDASNSTSEPTVTLATLDQLSLQHFHQDTVPQQVVQQMTQQTTQRTVQQTTQQTTQHTTQQTTQQMAHPFRGAKRGRKRKGEVTDREPEVPAARRFKSVERQSAGKYNLRTTRKALVVDEEERYEDGSDYEGEGYSDFEDDYEGGNVAPPGGHDPRPPDPVEQELTGQHCPQKSIKDHRTGGPLSPSSTRELQNSECVDTPAIQAPEDYEDQNQVVEKFYRSVEQARMDRPKRPGRFRCDLCGKGFNQTLYLFRHIRKHTGEFTCSQCRRVFARKENLQNHACLGMMKSVNYPCTLCGKSFGSDRLLRRHTAKHTGQHMCNDCGKSYTTRREVRVHLARSNLTPPSPRRQQEFTNAAEFRRHQYEHTHVHRCGVCGGRFRNLALLNAHVCQGLPVECDACGQVFDTVSALDEHRPTHGEPQFKCELCGKAFFRGEALSKHPCVHVLDPSAGPDAASRKKAAPSLTPLVCEVCGSRFSSTSSLNVHKNLHGEKRFQCDVCGKRFHRKDLLLEHHAVHGDPTFPCPTCRKLFKTKKSLDVHMMIHSGVKRFKCSVCSKASNSLPCPIL</sequence>
<feature type="compositionally biased region" description="Basic and acidic residues" evidence="6">
    <location>
        <begin position="1"/>
        <end position="16"/>
    </location>
</feature>
<keyword evidence="4" id="KW-0862">Zinc</keyword>
<dbReference type="EnsemblMetazoa" id="ISCW013306-RA">
    <property type="protein sequence ID" value="ISCW013306-PA"/>
    <property type="gene ID" value="ISCW013306"/>
</dbReference>
<dbReference type="InterPro" id="IPR013087">
    <property type="entry name" value="Znf_C2H2_type"/>
</dbReference>
<evidence type="ECO:0000256" key="2">
    <source>
        <dbReference type="ARBA" id="ARBA00022737"/>
    </source>
</evidence>
<feature type="compositionally biased region" description="Low complexity" evidence="6">
    <location>
        <begin position="86"/>
        <end position="105"/>
    </location>
</feature>
<dbReference type="InterPro" id="IPR036236">
    <property type="entry name" value="Znf_C2H2_sf"/>
</dbReference>
<dbReference type="SUPFAM" id="SSF57667">
    <property type="entry name" value="beta-beta-alpha zinc fingers"/>
    <property type="match status" value="5"/>
</dbReference>
<feature type="compositionally biased region" description="Low complexity" evidence="6">
    <location>
        <begin position="243"/>
        <end position="260"/>
    </location>
</feature>
<dbReference type="PROSITE" id="PS50157">
    <property type="entry name" value="ZINC_FINGER_C2H2_2"/>
    <property type="match status" value="9"/>
</dbReference>
<evidence type="ECO:0000256" key="3">
    <source>
        <dbReference type="ARBA" id="ARBA00022771"/>
    </source>
</evidence>